<sequence length="36" mass="4015">MDVGLQRLVQKATAQTTSNAYARAVQEKLAKIEPRQ</sequence>
<evidence type="ECO:0000313" key="2">
    <source>
        <dbReference type="Proteomes" id="UP000003257"/>
    </source>
</evidence>
<dbReference type="EMBL" id="ABID01000034">
    <property type="protein sequence ID" value="EDQ03182.1"/>
    <property type="molecule type" value="Genomic_DNA"/>
</dbReference>
<gene>
    <name evidence="1" type="ORF">OIHEL45_20331</name>
</gene>
<accession>A0ABM9X166</accession>
<proteinExistence type="predicted"/>
<organism evidence="1 2">
    <name type="scientific">Sulfitobacter indolifex HEL-45</name>
    <dbReference type="NCBI Taxonomy" id="391624"/>
    <lineage>
        <taxon>Bacteria</taxon>
        <taxon>Pseudomonadati</taxon>
        <taxon>Pseudomonadota</taxon>
        <taxon>Alphaproteobacteria</taxon>
        <taxon>Rhodobacterales</taxon>
        <taxon>Roseobacteraceae</taxon>
        <taxon>Sulfitobacter</taxon>
    </lineage>
</organism>
<evidence type="ECO:0000313" key="1">
    <source>
        <dbReference type="EMBL" id="EDQ03182.1"/>
    </source>
</evidence>
<name>A0ABM9X166_9RHOB</name>
<dbReference type="Proteomes" id="UP000003257">
    <property type="component" value="Unassembled WGS sequence"/>
</dbReference>
<keyword evidence="2" id="KW-1185">Reference proteome</keyword>
<protein>
    <submittedName>
        <fullName evidence="1">Uncharacterized protein</fullName>
    </submittedName>
</protein>
<reference evidence="1 2" key="1">
    <citation type="submission" date="2007-11" db="EMBL/GenBank/DDBJ databases">
        <authorList>
            <person name="Wagner-Dobler I."/>
            <person name="Ferriera S."/>
            <person name="Johnson J."/>
            <person name="Kravitz S."/>
            <person name="Beeson K."/>
            <person name="Sutton G."/>
            <person name="Rogers Y.-H."/>
            <person name="Friedman R."/>
            <person name="Frazier M."/>
            <person name="Venter J.C."/>
        </authorList>
    </citation>
    <scope>NUCLEOTIDE SEQUENCE [LARGE SCALE GENOMIC DNA]</scope>
    <source>
        <strain evidence="1 2">HEL-45</strain>
    </source>
</reference>
<comment type="caution">
    <text evidence="1">The sequence shown here is derived from an EMBL/GenBank/DDBJ whole genome shotgun (WGS) entry which is preliminary data.</text>
</comment>